<evidence type="ECO:0000259" key="4">
    <source>
        <dbReference type="SMART" id="SM01318"/>
    </source>
</evidence>
<dbReference type="InParanoid" id="B4NQ53"/>
<keyword evidence="6" id="KW-1185">Reference proteome</keyword>
<evidence type="ECO:0000256" key="2">
    <source>
        <dbReference type="ARBA" id="ARBA00022525"/>
    </source>
</evidence>
<dbReference type="InterPro" id="IPR029277">
    <property type="entry name" value="SVWC_dom"/>
</dbReference>
<feature type="chain" id="PRO_5002817395" description="Single domain-containing protein" evidence="3">
    <location>
        <begin position="23"/>
        <end position="88"/>
    </location>
</feature>
<dbReference type="GO" id="GO:0005576">
    <property type="term" value="C:extracellular region"/>
    <property type="evidence" value="ECO:0007669"/>
    <property type="project" value="UniProtKB-SubCell"/>
</dbReference>
<dbReference type="Pfam" id="PF15430">
    <property type="entry name" value="SVWC"/>
    <property type="match status" value="1"/>
</dbReference>
<dbReference type="PhylomeDB" id="B4NQ53"/>
<reference evidence="5 6" key="1">
    <citation type="journal article" date="2007" name="Nature">
        <title>Evolution of genes and genomes on the Drosophila phylogeny.</title>
        <authorList>
            <consortium name="Drosophila 12 Genomes Consortium"/>
            <person name="Clark A.G."/>
            <person name="Eisen M.B."/>
            <person name="Smith D.R."/>
            <person name="Bergman C.M."/>
            <person name="Oliver B."/>
            <person name="Markow T.A."/>
            <person name="Kaufman T.C."/>
            <person name="Kellis M."/>
            <person name="Gelbart W."/>
            <person name="Iyer V.N."/>
            <person name="Pollard D.A."/>
            <person name="Sackton T.B."/>
            <person name="Larracuente A.M."/>
            <person name="Singh N.D."/>
            <person name="Abad J.P."/>
            <person name="Abt D.N."/>
            <person name="Adryan B."/>
            <person name="Aguade M."/>
            <person name="Akashi H."/>
            <person name="Anderson W.W."/>
            <person name="Aquadro C.F."/>
            <person name="Ardell D.H."/>
            <person name="Arguello R."/>
            <person name="Artieri C.G."/>
            <person name="Barbash D.A."/>
            <person name="Barker D."/>
            <person name="Barsanti P."/>
            <person name="Batterham P."/>
            <person name="Batzoglou S."/>
            <person name="Begun D."/>
            <person name="Bhutkar A."/>
            <person name="Blanco E."/>
            <person name="Bosak S.A."/>
            <person name="Bradley R.K."/>
            <person name="Brand A.D."/>
            <person name="Brent M.R."/>
            <person name="Brooks A.N."/>
            <person name="Brown R.H."/>
            <person name="Butlin R.K."/>
            <person name="Caggese C."/>
            <person name="Calvi B.R."/>
            <person name="Bernardo de Carvalho A."/>
            <person name="Caspi A."/>
            <person name="Castrezana S."/>
            <person name="Celniker S.E."/>
            <person name="Chang J.L."/>
            <person name="Chapple C."/>
            <person name="Chatterji S."/>
            <person name="Chinwalla A."/>
            <person name="Civetta A."/>
            <person name="Clifton S.W."/>
            <person name="Comeron J.M."/>
            <person name="Costello J.C."/>
            <person name="Coyne J.A."/>
            <person name="Daub J."/>
            <person name="David R.G."/>
            <person name="Delcher A.L."/>
            <person name="Delehaunty K."/>
            <person name="Do C.B."/>
            <person name="Ebling H."/>
            <person name="Edwards K."/>
            <person name="Eickbush T."/>
            <person name="Evans J.D."/>
            <person name="Filipski A."/>
            <person name="Findeiss S."/>
            <person name="Freyhult E."/>
            <person name="Fulton L."/>
            <person name="Fulton R."/>
            <person name="Garcia A.C."/>
            <person name="Gardiner A."/>
            <person name="Garfield D.A."/>
            <person name="Garvin B.E."/>
            <person name="Gibson G."/>
            <person name="Gilbert D."/>
            <person name="Gnerre S."/>
            <person name="Godfrey J."/>
            <person name="Good R."/>
            <person name="Gotea V."/>
            <person name="Gravely B."/>
            <person name="Greenberg A.J."/>
            <person name="Griffiths-Jones S."/>
            <person name="Gross S."/>
            <person name="Guigo R."/>
            <person name="Gustafson E.A."/>
            <person name="Haerty W."/>
            <person name="Hahn M.W."/>
            <person name="Halligan D.L."/>
            <person name="Halpern A.L."/>
            <person name="Halter G.M."/>
            <person name="Han M.V."/>
            <person name="Heger A."/>
            <person name="Hillier L."/>
            <person name="Hinrichs A.S."/>
            <person name="Holmes I."/>
            <person name="Hoskins R.A."/>
            <person name="Hubisz M.J."/>
            <person name="Hultmark D."/>
            <person name="Huntley M.A."/>
            <person name="Jaffe D.B."/>
            <person name="Jagadeeshan S."/>
            <person name="Jeck W.R."/>
            <person name="Johnson J."/>
            <person name="Jones C.D."/>
            <person name="Jordan W.C."/>
            <person name="Karpen G.H."/>
            <person name="Kataoka E."/>
            <person name="Keightley P.D."/>
            <person name="Kheradpour P."/>
            <person name="Kirkness E.F."/>
            <person name="Koerich L.B."/>
            <person name="Kristiansen K."/>
            <person name="Kudrna D."/>
            <person name="Kulathinal R.J."/>
            <person name="Kumar S."/>
            <person name="Kwok R."/>
            <person name="Lander E."/>
            <person name="Langley C.H."/>
            <person name="Lapoint R."/>
            <person name="Lazzaro B.P."/>
            <person name="Lee S.J."/>
            <person name="Levesque L."/>
            <person name="Li R."/>
            <person name="Lin C.F."/>
            <person name="Lin M.F."/>
            <person name="Lindblad-Toh K."/>
            <person name="Llopart A."/>
            <person name="Long M."/>
            <person name="Low L."/>
            <person name="Lozovsky E."/>
            <person name="Lu J."/>
            <person name="Luo M."/>
            <person name="Machado C.A."/>
            <person name="Makalowski W."/>
            <person name="Marzo M."/>
            <person name="Matsuda M."/>
            <person name="Matzkin L."/>
            <person name="McAllister B."/>
            <person name="McBride C.S."/>
            <person name="McKernan B."/>
            <person name="McKernan K."/>
            <person name="Mendez-Lago M."/>
            <person name="Minx P."/>
            <person name="Mollenhauer M.U."/>
            <person name="Montooth K."/>
            <person name="Mount S.M."/>
            <person name="Mu X."/>
            <person name="Myers E."/>
            <person name="Negre B."/>
            <person name="Newfeld S."/>
            <person name="Nielsen R."/>
            <person name="Noor M.A."/>
            <person name="O'Grady P."/>
            <person name="Pachter L."/>
            <person name="Papaceit M."/>
            <person name="Parisi M.J."/>
            <person name="Parisi M."/>
            <person name="Parts L."/>
            <person name="Pedersen J.S."/>
            <person name="Pesole G."/>
            <person name="Phillippy A.M."/>
            <person name="Ponting C.P."/>
            <person name="Pop M."/>
            <person name="Porcelli D."/>
            <person name="Powell J.R."/>
            <person name="Prohaska S."/>
            <person name="Pruitt K."/>
            <person name="Puig M."/>
            <person name="Quesneville H."/>
            <person name="Ram K.R."/>
            <person name="Rand D."/>
            <person name="Rasmussen M.D."/>
            <person name="Reed L.K."/>
            <person name="Reenan R."/>
            <person name="Reily A."/>
            <person name="Remington K.A."/>
            <person name="Rieger T.T."/>
            <person name="Ritchie M.G."/>
            <person name="Robin C."/>
            <person name="Rogers Y.H."/>
            <person name="Rohde C."/>
            <person name="Rozas J."/>
            <person name="Rubenfield M.J."/>
            <person name="Ruiz A."/>
            <person name="Russo S."/>
            <person name="Salzberg S.L."/>
            <person name="Sanchez-Gracia A."/>
            <person name="Saranga D.J."/>
            <person name="Sato H."/>
            <person name="Schaeffer S.W."/>
            <person name="Schatz M.C."/>
            <person name="Schlenke T."/>
            <person name="Schwartz R."/>
            <person name="Segarra C."/>
            <person name="Singh R.S."/>
            <person name="Sirot L."/>
            <person name="Sirota M."/>
            <person name="Sisneros N.B."/>
            <person name="Smith C.D."/>
            <person name="Smith T.F."/>
            <person name="Spieth J."/>
            <person name="Stage D.E."/>
            <person name="Stark A."/>
            <person name="Stephan W."/>
            <person name="Strausberg R.L."/>
            <person name="Strempel S."/>
            <person name="Sturgill D."/>
            <person name="Sutton G."/>
            <person name="Sutton G.G."/>
            <person name="Tao W."/>
            <person name="Teichmann S."/>
            <person name="Tobari Y.N."/>
            <person name="Tomimura Y."/>
            <person name="Tsolas J.M."/>
            <person name="Valente V.L."/>
            <person name="Venter E."/>
            <person name="Venter J.C."/>
            <person name="Vicario S."/>
            <person name="Vieira F.G."/>
            <person name="Vilella A.J."/>
            <person name="Villasante A."/>
            <person name="Walenz B."/>
            <person name="Wang J."/>
            <person name="Wasserman M."/>
            <person name="Watts T."/>
            <person name="Wilson D."/>
            <person name="Wilson R.K."/>
            <person name="Wing R.A."/>
            <person name="Wolfner M.F."/>
            <person name="Wong A."/>
            <person name="Wong G.K."/>
            <person name="Wu C.I."/>
            <person name="Wu G."/>
            <person name="Yamamoto D."/>
            <person name="Yang H.P."/>
            <person name="Yang S.P."/>
            <person name="Yorke J.A."/>
            <person name="Yoshida K."/>
            <person name="Zdobnov E."/>
            <person name="Zhang P."/>
            <person name="Zhang Y."/>
            <person name="Zimin A.V."/>
            <person name="Baldwin J."/>
            <person name="Abdouelleil A."/>
            <person name="Abdulkadir J."/>
            <person name="Abebe A."/>
            <person name="Abera B."/>
            <person name="Abreu J."/>
            <person name="Acer S.C."/>
            <person name="Aftuck L."/>
            <person name="Alexander A."/>
            <person name="An P."/>
            <person name="Anderson E."/>
            <person name="Anderson S."/>
            <person name="Arachi H."/>
            <person name="Azer M."/>
            <person name="Bachantsang P."/>
            <person name="Barry A."/>
            <person name="Bayul T."/>
            <person name="Berlin A."/>
            <person name="Bessette D."/>
            <person name="Bloom T."/>
            <person name="Blye J."/>
            <person name="Boguslavskiy L."/>
            <person name="Bonnet C."/>
            <person name="Boukhgalter B."/>
            <person name="Bourzgui I."/>
            <person name="Brown A."/>
            <person name="Cahill P."/>
            <person name="Channer S."/>
            <person name="Cheshatsang Y."/>
            <person name="Chuda L."/>
            <person name="Citroen M."/>
            <person name="Collymore A."/>
            <person name="Cooke P."/>
            <person name="Costello M."/>
            <person name="D'Aco K."/>
            <person name="Daza R."/>
            <person name="De Haan G."/>
            <person name="DeGray S."/>
            <person name="DeMaso C."/>
            <person name="Dhargay N."/>
            <person name="Dooley K."/>
            <person name="Dooley E."/>
            <person name="Doricent M."/>
            <person name="Dorje P."/>
            <person name="Dorjee K."/>
            <person name="Dupes A."/>
            <person name="Elong R."/>
            <person name="Falk J."/>
            <person name="Farina A."/>
            <person name="Faro S."/>
            <person name="Ferguson D."/>
            <person name="Fisher S."/>
            <person name="Foley C.D."/>
            <person name="Franke A."/>
            <person name="Friedrich D."/>
            <person name="Gadbois L."/>
            <person name="Gearin G."/>
            <person name="Gearin C.R."/>
            <person name="Giannoukos G."/>
            <person name="Goode T."/>
            <person name="Graham J."/>
            <person name="Grandbois E."/>
            <person name="Grewal S."/>
            <person name="Gyaltsen K."/>
            <person name="Hafez N."/>
            <person name="Hagos B."/>
            <person name="Hall J."/>
            <person name="Henson C."/>
            <person name="Hollinger A."/>
            <person name="Honan T."/>
            <person name="Huard M.D."/>
            <person name="Hughes L."/>
            <person name="Hurhula B."/>
            <person name="Husby M.E."/>
            <person name="Kamat A."/>
            <person name="Kanga B."/>
            <person name="Kashin S."/>
            <person name="Khazanovich D."/>
            <person name="Kisner P."/>
            <person name="Lance K."/>
            <person name="Lara M."/>
            <person name="Lee W."/>
            <person name="Lennon N."/>
            <person name="Letendre F."/>
            <person name="LeVine R."/>
            <person name="Lipovsky A."/>
            <person name="Liu X."/>
            <person name="Liu J."/>
            <person name="Liu S."/>
            <person name="Lokyitsang T."/>
            <person name="Lokyitsang Y."/>
            <person name="Lubonja R."/>
            <person name="Lui A."/>
            <person name="MacDonald P."/>
            <person name="Magnisalis V."/>
            <person name="Maru K."/>
            <person name="Matthews C."/>
            <person name="McCusker W."/>
            <person name="McDonough S."/>
            <person name="Mehta T."/>
            <person name="Meldrim J."/>
            <person name="Meneus L."/>
            <person name="Mihai O."/>
            <person name="Mihalev A."/>
            <person name="Mihova T."/>
            <person name="Mittelman R."/>
            <person name="Mlenga V."/>
            <person name="Montmayeur A."/>
            <person name="Mulrain L."/>
            <person name="Navidi A."/>
            <person name="Naylor J."/>
            <person name="Negash T."/>
            <person name="Nguyen T."/>
            <person name="Nguyen N."/>
            <person name="Nicol R."/>
            <person name="Norbu C."/>
            <person name="Norbu N."/>
            <person name="Novod N."/>
            <person name="O'Neill B."/>
            <person name="Osman S."/>
            <person name="Markiewicz E."/>
            <person name="Oyono O.L."/>
            <person name="Patti C."/>
            <person name="Phunkhang P."/>
            <person name="Pierre F."/>
            <person name="Priest M."/>
            <person name="Raghuraman S."/>
            <person name="Rege F."/>
            <person name="Reyes R."/>
            <person name="Rise C."/>
            <person name="Rogov P."/>
            <person name="Ross K."/>
            <person name="Ryan E."/>
            <person name="Settipalli S."/>
            <person name="Shea T."/>
            <person name="Sherpa N."/>
            <person name="Shi L."/>
            <person name="Shih D."/>
            <person name="Sparrow T."/>
            <person name="Spaulding J."/>
            <person name="Stalker J."/>
            <person name="Stange-Thomann N."/>
            <person name="Stavropoulos S."/>
            <person name="Stone C."/>
            <person name="Strader C."/>
            <person name="Tesfaye S."/>
            <person name="Thomson T."/>
            <person name="Thoulutsang Y."/>
            <person name="Thoulutsang D."/>
            <person name="Topham K."/>
            <person name="Topping I."/>
            <person name="Tsamla T."/>
            <person name="Vassiliev H."/>
            <person name="Vo A."/>
            <person name="Wangchuk T."/>
            <person name="Wangdi T."/>
            <person name="Weiand M."/>
            <person name="Wilkinson J."/>
            <person name="Wilson A."/>
            <person name="Yadav S."/>
            <person name="Young G."/>
            <person name="Yu Q."/>
            <person name="Zembek L."/>
            <person name="Zhong D."/>
            <person name="Zimmer A."/>
            <person name="Zwirko Z."/>
            <person name="Jaffe D.B."/>
            <person name="Alvarez P."/>
            <person name="Brockman W."/>
            <person name="Butler J."/>
            <person name="Chin C."/>
            <person name="Gnerre S."/>
            <person name="Grabherr M."/>
            <person name="Kleber M."/>
            <person name="Mauceli E."/>
            <person name="MacCallum I."/>
        </authorList>
    </citation>
    <scope>NUCLEOTIDE SEQUENCE [LARGE SCALE GENOMIC DNA]</scope>
    <source>
        <strain evidence="6">Tucson 14030-0811.24</strain>
    </source>
</reference>
<feature type="signal peptide" evidence="3">
    <location>
        <begin position="1"/>
        <end position="22"/>
    </location>
</feature>
<accession>B4NQ53</accession>
<keyword evidence="3" id="KW-0732">Signal</keyword>
<dbReference type="OrthoDB" id="6761907at2759"/>
<keyword evidence="2" id="KW-0964">Secreted</keyword>
<protein>
    <recommendedName>
        <fullName evidence="4">Single domain-containing protein</fullName>
    </recommendedName>
</protein>
<evidence type="ECO:0000313" key="6">
    <source>
        <dbReference type="Proteomes" id="UP000007798"/>
    </source>
</evidence>
<gene>
    <name evidence="5" type="primary">Dwil\GK17235</name>
    <name evidence="5" type="ORF">Dwil_GK17235</name>
</gene>
<sequence>MKAVTFVLCILVLGAHSLLVMAVDCESGGHKLKVGESYKPADRCVQYTCTAPGSITGKTCASAASLKPCRIVQDVTKPFPQCCPKFEC</sequence>
<feature type="domain" description="Single" evidence="4">
    <location>
        <begin position="25"/>
        <end position="88"/>
    </location>
</feature>
<dbReference type="eggNOG" id="ENOG502TMHN">
    <property type="taxonomic scope" value="Eukaryota"/>
</dbReference>
<comment type="subcellular location">
    <subcellularLocation>
        <location evidence="1">Secreted</location>
    </subcellularLocation>
</comment>
<dbReference type="SMART" id="SM01318">
    <property type="entry name" value="SVWC"/>
    <property type="match status" value="1"/>
</dbReference>
<dbReference type="FunCoup" id="B4NQ53">
    <property type="interactions" value="61"/>
</dbReference>
<name>B4NQ53_DROWI</name>
<evidence type="ECO:0000256" key="3">
    <source>
        <dbReference type="SAM" id="SignalP"/>
    </source>
</evidence>
<dbReference type="AlphaFoldDB" id="B4NQ53"/>
<organism evidence="5 6">
    <name type="scientific">Drosophila willistoni</name>
    <name type="common">Fruit fly</name>
    <dbReference type="NCBI Taxonomy" id="7260"/>
    <lineage>
        <taxon>Eukaryota</taxon>
        <taxon>Metazoa</taxon>
        <taxon>Ecdysozoa</taxon>
        <taxon>Arthropoda</taxon>
        <taxon>Hexapoda</taxon>
        <taxon>Insecta</taxon>
        <taxon>Pterygota</taxon>
        <taxon>Neoptera</taxon>
        <taxon>Endopterygota</taxon>
        <taxon>Diptera</taxon>
        <taxon>Brachycera</taxon>
        <taxon>Muscomorpha</taxon>
        <taxon>Ephydroidea</taxon>
        <taxon>Drosophilidae</taxon>
        <taxon>Drosophila</taxon>
        <taxon>Sophophora</taxon>
    </lineage>
</organism>
<evidence type="ECO:0000313" key="5">
    <source>
        <dbReference type="EMBL" id="EDW86278.1"/>
    </source>
</evidence>
<evidence type="ECO:0000256" key="1">
    <source>
        <dbReference type="ARBA" id="ARBA00004613"/>
    </source>
</evidence>
<dbReference type="EMBL" id="CH964291">
    <property type="protein sequence ID" value="EDW86278.1"/>
    <property type="molecule type" value="Genomic_DNA"/>
</dbReference>
<dbReference type="KEGG" id="dwi:6652984"/>
<dbReference type="OMA" id="RCLQYTC"/>
<dbReference type="Proteomes" id="UP000007798">
    <property type="component" value="Unassembled WGS sequence"/>
</dbReference>
<dbReference type="HOGENOM" id="CLU_2471385_0_0_1"/>
<proteinExistence type="predicted"/>